<reference evidence="3" key="1">
    <citation type="journal article" date="2019" name="Int. J. Syst. Evol. Microbiol.">
        <title>The Global Catalogue of Microorganisms (GCM) 10K type strain sequencing project: providing services to taxonomists for standard genome sequencing and annotation.</title>
        <authorList>
            <consortium name="The Broad Institute Genomics Platform"/>
            <consortium name="The Broad Institute Genome Sequencing Center for Infectious Disease"/>
            <person name="Wu L."/>
            <person name="Ma J."/>
        </authorList>
    </citation>
    <scope>NUCLEOTIDE SEQUENCE [LARGE SCALE GENOMIC DNA]</scope>
    <source>
        <strain evidence="3">JCM 18472</strain>
    </source>
</reference>
<dbReference type="RefSeq" id="WP_051907416.1">
    <property type="nucleotide sequence ID" value="NZ_BAABKI010000018.1"/>
</dbReference>
<feature type="transmembrane region" description="Helical" evidence="1">
    <location>
        <begin position="303"/>
        <end position="326"/>
    </location>
</feature>
<sequence length="399" mass="43075">MNDTTSLRYNDEPVLLAFAFRPFFLLTALYAASLVAAWFAFLFGGLPLPLGVNPIQWHAHELLFGMVPAAIAGFLLTAMCNWTGAPPLKGSGLLALVLLWAAGRAAMWLSGWLPLWLVATIDLAFLPAMAAYVARVLLRHGNYRNLVLVALLVLLAGADLSMHLGFSGFWPPGGRLGEILALDLIAAIMVVVGGRITPAFTANWLGMQGQDPALVRRSEVLDRAAFWSTVAMVPVDLAMSFPVPASLIALIAALVNGWRLLAWRGWKASAEPLIWILHVALGWIVVALLLKAMTPWLALSPSVWMHAMGAGAAGTLILGVMTRVAMGHTGRPMRLPRMAIWIYVAIITAGLVRVIAAFVPQLAYPGLSVSTVAWVVAFLLFVLIYWPILSRPRADGRPG</sequence>
<dbReference type="EMBL" id="BAABKI010000018">
    <property type="protein sequence ID" value="GAA5174528.1"/>
    <property type="molecule type" value="Genomic_DNA"/>
</dbReference>
<gene>
    <name evidence="2" type="ORF">GCM10023342_15710</name>
</gene>
<keyword evidence="3" id="KW-1185">Reference proteome</keyword>
<keyword evidence="1" id="KW-0472">Membrane</keyword>
<dbReference type="Proteomes" id="UP001500074">
    <property type="component" value="Unassembled WGS sequence"/>
</dbReference>
<keyword evidence="1" id="KW-1133">Transmembrane helix</keyword>
<feature type="transmembrane region" description="Helical" evidence="1">
    <location>
        <begin position="146"/>
        <end position="167"/>
    </location>
</feature>
<comment type="caution">
    <text evidence="2">The sequence shown here is derived from an EMBL/GenBank/DDBJ whole genome shotgun (WGS) entry which is preliminary data.</text>
</comment>
<name>A0ABP9RCG5_9GAMM</name>
<feature type="transmembrane region" description="Helical" evidence="1">
    <location>
        <begin position="62"/>
        <end position="80"/>
    </location>
</feature>
<feature type="transmembrane region" description="Helical" evidence="1">
    <location>
        <begin position="23"/>
        <end position="42"/>
    </location>
</feature>
<protein>
    <submittedName>
        <fullName evidence="2">NnrS family protein</fullName>
    </submittedName>
</protein>
<dbReference type="Pfam" id="PF05940">
    <property type="entry name" value="NnrS"/>
    <property type="match status" value="1"/>
</dbReference>
<feature type="transmembrane region" description="Helical" evidence="1">
    <location>
        <begin position="115"/>
        <end position="134"/>
    </location>
</feature>
<evidence type="ECO:0000313" key="3">
    <source>
        <dbReference type="Proteomes" id="UP001500074"/>
    </source>
</evidence>
<accession>A0ABP9RCG5</accession>
<proteinExistence type="predicted"/>
<feature type="transmembrane region" description="Helical" evidence="1">
    <location>
        <begin position="273"/>
        <end position="297"/>
    </location>
</feature>
<evidence type="ECO:0000256" key="1">
    <source>
        <dbReference type="SAM" id="Phobius"/>
    </source>
</evidence>
<evidence type="ECO:0000313" key="2">
    <source>
        <dbReference type="EMBL" id="GAA5174528.1"/>
    </source>
</evidence>
<dbReference type="InterPro" id="IPR010266">
    <property type="entry name" value="NnrS"/>
</dbReference>
<organism evidence="2 3">
    <name type="scientific">Modicisalibacter zincidurans</name>
    <dbReference type="NCBI Taxonomy" id="1178777"/>
    <lineage>
        <taxon>Bacteria</taxon>
        <taxon>Pseudomonadati</taxon>
        <taxon>Pseudomonadota</taxon>
        <taxon>Gammaproteobacteria</taxon>
        <taxon>Oceanospirillales</taxon>
        <taxon>Halomonadaceae</taxon>
        <taxon>Modicisalibacter</taxon>
    </lineage>
</organism>
<feature type="transmembrane region" description="Helical" evidence="1">
    <location>
        <begin position="243"/>
        <end position="261"/>
    </location>
</feature>
<feature type="transmembrane region" description="Helical" evidence="1">
    <location>
        <begin position="92"/>
        <end position="109"/>
    </location>
</feature>
<keyword evidence="1" id="KW-0812">Transmembrane</keyword>
<feature type="transmembrane region" description="Helical" evidence="1">
    <location>
        <begin position="338"/>
        <end position="359"/>
    </location>
</feature>
<feature type="transmembrane region" description="Helical" evidence="1">
    <location>
        <begin position="371"/>
        <end position="389"/>
    </location>
</feature>